<feature type="chain" id="PRO_5021014629" description="TraB family protein" evidence="1">
    <location>
        <begin position="22"/>
        <end position="354"/>
    </location>
</feature>
<evidence type="ECO:0000313" key="3">
    <source>
        <dbReference type="Proteomes" id="UP000295293"/>
    </source>
</evidence>
<name>A0A4R6YKW7_9GAMM</name>
<accession>A0A4R6YKW7</accession>
<evidence type="ECO:0000313" key="2">
    <source>
        <dbReference type="EMBL" id="TDR37846.1"/>
    </source>
</evidence>
<keyword evidence="1" id="KW-0732">Signal</keyword>
<feature type="signal peptide" evidence="1">
    <location>
        <begin position="1"/>
        <end position="21"/>
    </location>
</feature>
<dbReference type="Pfam" id="PF18950">
    <property type="entry name" value="DUF5694"/>
    <property type="match status" value="1"/>
</dbReference>
<protein>
    <recommendedName>
        <fullName evidence="4">TraB family protein</fullName>
    </recommendedName>
</protein>
<dbReference type="OrthoDB" id="69432at2"/>
<evidence type="ECO:0008006" key="4">
    <source>
        <dbReference type="Google" id="ProtNLM"/>
    </source>
</evidence>
<keyword evidence="3" id="KW-1185">Reference proteome</keyword>
<organism evidence="2 3">
    <name type="scientific">Tahibacter aquaticus</name>
    <dbReference type="NCBI Taxonomy" id="520092"/>
    <lineage>
        <taxon>Bacteria</taxon>
        <taxon>Pseudomonadati</taxon>
        <taxon>Pseudomonadota</taxon>
        <taxon>Gammaproteobacteria</taxon>
        <taxon>Lysobacterales</taxon>
        <taxon>Rhodanobacteraceae</taxon>
        <taxon>Tahibacter</taxon>
    </lineage>
</organism>
<dbReference type="Proteomes" id="UP000295293">
    <property type="component" value="Unassembled WGS sequence"/>
</dbReference>
<gene>
    <name evidence="2" type="ORF">DFR29_12320</name>
</gene>
<dbReference type="AlphaFoldDB" id="A0A4R6YKW7"/>
<reference evidence="2 3" key="1">
    <citation type="submission" date="2019-03" db="EMBL/GenBank/DDBJ databases">
        <title>Genomic Encyclopedia of Type Strains, Phase IV (KMG-IV): sequencing the most valuable type-strain genomes for metagenomic binning, comparative biology and taxonomic classification.</title>
        <authorList>
            <person name="Goeker M."/>
        </authorList>
    </citation>
    <scope>NUCLEOTIDE SEQUENCE [LARGE SCALE GENOMIC DNA]</scope>
    <source>
        <strain evidence="2 3">DSM 21667</strain>
    </source>
</reference>
<proteinExistence type="predicted"/>
<sequence length="354" mass="38174">MYLRCAALGLFLALSAFGAQAQKPLPQLDRKMPGPRTQVLVLGSVHLSQIERTITPELLQPLLARLAAFKPDIITVESLGGEQCDLVARHPTVYLPDNLSPYCVDTAPAKAATGLDVPAAIAEFHQTLKDWPAQPSAVQRRRLAAVFLAAGEHPSALVQWLQLPAGERHAGDGLDAVLVARLEKLAASANESYSIGARLAAQLGLARVYLADDHTGDNVQIGDTEAFGKAMQAAWDAAADNVKANRAREDALAKGDDLLALYRFINRPDVLRKAIDSDFGAALRDPSPQQYGRLYVAGWEARNLRMVASIRVAFGERPGARVLAIVGSSHKPWFDGLLGQMQGVDIVDAEKQLK</sequence>
<comment type="caution">
    <text evidence="2">The sequence shown here is derived from an EMBL/GenBank/DDBJ whole genome shotgun (WGS) entry which is preliminary data.</text>
</comment>
<evidence type="ECO:0000256" key="1">
    <source>
        <dbReference type="SAM" id="SignalP"/>
    </source>
</evidence>
<dbReference type="InterPro" id="IPR043749">
    <property type="entry name" value="DUF5694"/>
</dbReference>
<dbReference type="EMBL" id="SNZH01000023">
    <property type="protein sequence ID" value="TDR37846.1"/>
    <property type="molecule type" value="Genomic_DNA"/>
</dbReference>